<dbReference type="Pfam" id="PF00069">
    <property type="entry name" value="Pkinase"/>
    <property type="match status" value="1"/>
</dbReference>
<feature type="domain" description="Protein kinase" evidence="8">
    <location>
        <begin position="65"/>
        <end position="323"/>
    </location>
</feature>
<dbReference type="PROSITE" id="PS00108">
    <property type="entry name" value="PROTEIN_KINASE_ST"/>
    <property type="match status" value="1"/>
</dbReference>
<dbReference type="EMBL" id="AP025591">
    <property type="protein sequence ID" value="BDG01190.1"/>
    <property type="molecule type" value="Genomic_DNA"/>
</dbReference>
<protein>
    <recommendedName>
        <fullName evidence="8">Protein kinase domain-containing protein</fullName>
    </recommendedName>
</protein>
<dbReference type="Proteomes" id="UP001162891">
    <property type="component" value="Chromosome"/>
</dbReference>
<dbReference type="PANTHER" id="PTHR43289">
    <property type="entry name" value="MITOGEN-ACTIVATED PROTEIN KINASE KINASE KINASE 20-RELATED"/>
    <property type="match status" value="1"/>
</dbReference>
<evidence type="ECO:0000256" key="5">
    <source>
        <dbReference type="PROSITE-ProRule" id="PRU10141"/>
    </source>
</evidence>
<organism evidence="9 10">
    <name type="scientific">Anaeromyxobacter oryzae</name>
    <dbReference type="NCBI Taxonomy" id="2918170"/>
    <lineage>
        <taxon>Bacteria</taxon>
        <taxon>Pseudomonadati</taxon>
        <taxon>Myxococcota</taxon>
        <taxon>Myxococcia</taxon>
        <taxon>Myxococcales</taxon>
        <taxon>Cystobacterineae</taxon>
        <taxon>Anaeromyxobacteraceae</taxon>
        <taxon>Anaeromyxobacter</taxon>
    </lineage>
</organism>
<dbReference type="PROSITE" id="PS50011">
    <property type="entry name" value="PROTEIN_KINASE_DOM"/>
    <property type="match status" value="1"/>
</dbReference>
<evidence type="ECO:0000259" key="8">
    <source>
        <dbReference type="PROSITE" id="PS50011"/>
    </source>
</evidence>
<keyword evidence="4 5" id="KW-0067">ATP-binding</keyword>
<evidence type="ECO:0000313" key="10">
    <source>
        <dbReference type="Proteomes" id="UP001162891"/>
    </source>
</evidence>
<dbReference type="Gene3D" id="3.30.200.20">
    <property type="entry name" value="Phosphorylase Kinase, domain 1"/>
    <property type="match status" value="1"/>
</dbReference>
<evidence type="ECO:0000256" key="3">
    <source>
        <dbReference type="ARBA" id="ARBA00022777"/>
    </source>
</evidence>
<evidence type="ECO:0000256" key="1">
    <source>
        <dbReference type="ARBA" id="ARBA00022679"/>
    </source>
</evidence>
<dbReference type="SMART" id="SM00220">
    <property type="entry name" value="S_TKc"/>
    <property type="match status" value="1"/>
</dbReference>
<feature type="transmembrane region" description="Helical" evidence="7">
    <location>
        <begin position="353"/>
        <end position="374"/>
    </location>
</feature>
<evidence type="ECO:0000313" key="9">
    <source>
        <dbReference type="EMBL" id="BDG01190.1"/>
    </source>
</evidence>
<dbReference type="PROSITE" id="PS00107">
    <property type="entry name" value="PROTEIN_KINASE_ATP"/>
    <property type="match status" value="1"/>
</dbReference>
<gene>
    <name evidence="9" type="ORF">AMOR_01860</name>
</gene>
<evidence type="ECO:0000256" key="4">
    <source>
        <dbReference type="ARBA" id="ARBA00022840"/>
    </source>
</evidence>
<keyword evidence="7" id="KW-1133">Transmembrane helix</keyword>
<evidence type="ECO:0000256" key="6">
    <source>
        <dbReference type="SAM" id="MobiDB-lite"/>
    </source>
</evidence>
<dbReference type="InterPro" id="IPR017441">
    <property type="entry name" value="Protein_kinase_ATP_BS"/>
</dbReference>
<accession>A0ABM7WP09</accession>
<keyword evidence="7" id="KW-0812">Transmembrane</keyword>
<reference evidence="10" key="1">
    <citation type="journal article" date="2022" name="Int. J. Syst. Evol. Microbiol.">
        <title>Anaeromyxobacter oryzae sp. nov., Anaeromyxobacter diazotrophicus sp. nov. and Anaeromyxobacter paludicola sp. nov., isolated from paddy soils.</title>
        <authorList>
            <person name="Itoh H."/>
            <person name="Xu Z."/>
            <person name="Mise K."/>
            <person name="Masuda Y."/>
            <person name="Ushijima N."/>
            <person name="Hayakawa C."/>
            <person name="Shiratori Y."/>
            <person name="Senoo K."/>
        </authorList>
    </citation>
    <scope>NUCLEOTIDE SEQUENCE [LARGE SCALE GENOMIC DNA]</scope>
    <source>
        <strain evidence="10">Red232</strain>
    </source>
</reference>
<dbReference type="CDD" id="cd14014">
    <property type="entry name" value="STKc_PknB_like"/>
    <property type="match status" value="1"/>
</dbReference>
<keyword evidence="10" id="KW-1185">Reference proteome</keyword>
<dbReference type="InterPro" id="IPR000719">
    <property type="entry name" value="Prot_kinase_dom"/>
</dbReference>
<dbReference type="SUPFAM" id="SSF56112">
    <property type="entry name" value="Protein kinase-like (PK-like)"/>
    <property type="match status" value="1"/>
</dbReference>
<keyword evidence="2 5" id="KW-0547">Nucleotide-binding</keyword>
<feature type="compositionally biased region" description="Low complexity" evidence="6">
    <location>
        <begin position="564"/>
        <end position="578"/>
    </location>
</feature>
<dbReference type="InterPro" id="IPR011009">
    <property type="entry name" value="Kinase-like_dom_sf"/>
</dbReference>
<proteinExistence type="predicted"/>
<evidence type="ECO:0000256" key="2">
    <source>
        <dbReference type="ARBA" id="ARBA00022741"/>
    </source>
</evidence>
<dbReference type="InterPro" id="IPR008271">
    <property type="entry name" value="Ser/Thr_kinase_AS"/>
</dbReference>
<dbReference type="PANTHER" id="PTHR43289:SF6">
    <property type="entry name" value="SERINE_THREONINE-PROTEIN KINASE NEKL-3"/>
    <property type="match status" value="1"/>
</dbReference>
<feature type="binding site" evidence="5">
    <location>
        <position position="94"/>
    </location>
    <ligand>
        <name>ATP</name>
        <dbReference type="ChEBI" id="CHEBI:30616"/>
    </ligand>
</feature>
<keyword evidence="1" id="KW-0808">Transferase</keyword>
<name>A0ABM7WP09_9BACT</name>
<feature type="region of interest" description="Disordered" evidence="6">
    <location>
        <begin position="476"/>
        <end position="587"/>
    </location>
</feature>
<dbReference type="Gene3D" id="1.10.510.10">
    <property type="entry name" value="Transferase(Phosphotransferase) domain 1"/>
    <property type="match status" value="1"/>
</dbReference>
<keyword evidence="7" id="KW-0472">Membrane</keyword>
<feature type="compositionally biased region" description="Basic and acidic residues" evidence="6">
    <location>
        <begin position="483"/>
        <end position="537"/>
    </location>
</feature>
<evidence type="ECO:0000256" key="7">
    <source>
        <dbReference type="SAM" id="Phobius"/>
    </source>
</evidence>
<keyword evidence="3" id="KW-0418">Kinase</keyword>
<sequence>MSGMGADLIVEVALRHDRSEWPRLVPQLCAGDAELEALVRALLVHYDRPDAPLPDGPYPCTVGPFTLERELGAGAHGKVYLARRPPLDGYVALKLLRPGPGMSEFVEQVRREAGRARRIPSAHVVPVFDAGRIDGGPFYVEMAVCADPDEESPGSIRIGRSLRDAQPGLAPEEAARLVEDLARAVHAAHRTGIVHGDVKPENVLLTPETHRVMLADFGIATSLAASVASGSTPIGTIAYMAPEQWRDRLAPSPASDVYTLGGTLYFLLSGAAPHARREAGGDAPPPPLPAAVPPRLREIVQRALAPRPEDRPPSAAALAEELARYRALEPTWHDRRSLTRRALLFARRHARELAAAAAVLAIVLPLGIAGYHVLIGRVGELAAREAELRGRIDDLARSRADLERDVAKLEGAADAKQKELARTEGRLQQLPRLEQALGAAKEQAAQAEAALARRDAEARDAAVRAATLEAQLAGARDALAESQGRERAEREESATREASAREDAGRAAGERDEARRRLSDAEARVRTLEREVRDKDVALAAARAAEAARASTGAGVPAPDARRGAATPASGTAPAGTRRPAGEGAAP</sequence>
<feature type="compositionally biased region" description="Low complexity" evidence="6">
    <location>
        <begin position="538"/>
        <end position="550"/>
    </location>
</feature>